<name>W1XFG9_9ZZZZ</name>
<proteinExistence type="predicted"/>
<dbReference type="Gene3D" id="3.90.320.10">
    <property type="match status" value="1"/>
</dbReference>
<feature type="non-terminal residue" evidence="2">
    <location>
        <position position="1"/>
    </location>
</feature>
<protein>
    <submittedName>
        <fullName evidence="2">ATP-dependent nuclease subunit B-like protein</fullName>
    </submittedName>
</protein>
<feature type="domain" description="PD-(D/E)XK endonuclease-like" evidence="1">
    <location>
        <begin position="21"/>
        <end position="96"/>
    </location>
</feature>
<dbReference type="InterPro" id="IPR038726">
    <property type="entry name" value="PDDEXK_AddAB-type"/>
</dbReference>
<gene>
    <name evidence="2" type="ORF">Q604_UNBC16555G0001</name>
</gene>
<evidence type="ECO:0000313" key="2">
    <source>
        <dbReference type="EMBL" id="ETJ28896.1"/>
    </source>
</evidence>
<accession>W1XFG9</accession>
<dbReference type="InterPro" id="IPR011604">
    <property type="entry name" value="PDDEXK-like_dom_sf"/>
</dbReference>
<comment type="caution">
    <text evidence="2">The sequence shown here is derived from an EMBL/GenBank/DDBJ whole genome shotgun (WGS) entry which is preliminary data.</text>
</comment>
<dbReference type="AlphaFoldDB" id="W1XFG9"/>
<evidence type="ECO:0000259" key="1">
    <source>
        <dbReference type="Pfam" id="PF12705"/>
    </source>
</evidence>
<feature type="non-terminal residue" evidence="2">
    <location>
        <position position="97"/>
    </location>
</feature>
<reference evidence="2" key="1">
    <citation type="submission" date="2013-12" db="EMBL/GenBank/DDBJ databases">
        <title>A Varibaculum cambriense genome reconstructed from a premature infant gut community with otherwise low bacterial novelty that shifts toward anaerobic metabolism during the third week of life.</title>
        <authorList>
            <person name="Brown C.T."/>
            <person name="Sharon I."/>
            <person name="Thomas B.C."/>
            <person name="Castelle C.J."/>
            <person name="Morowitz M.J."/>
            <person name="Banfield J.F."/>
        </authorList>
    </citation>
    <scope>NUCLEOTIDE SEQUENCE</scope>
</reference>
<organism evidence="2">
    <name type="scientific">human gut metagenome</name>
    <dbReference type="NCBI Taxonomy" id="408170"/>
    <lineage>
        <taxon>unclassified sequences</taxon>
        <taxon>metagenomes</taxon>
        <taxon>organismal metagenomes</taxon>
    </lineage>
</organism>
<dbReference type="Pfam" id="PF12705">
    <property type="entry name" value="PDDEXK_1"/>
    <property type="match status" value="1"/>
</dbReference>
<dbReference type="EMBL" id="AZMM01016555">
    <property type="protein sequence ID" value="ETJ28896.1"/>
    <property type="molecule type" value="Genomic_DNA"/>
</dbReference>
<sequence length="97" mass="11310">HVTVDRLVEWSKRSDFDTKYLEQDFGRQGGWDPIRVSLGEDRYLRLIGQIDRIDEYTRDGQTYGMVIDYKSGGAHVTAQDVYYGLKLQLMTYLLALE</sequence>